<evidence type="ECO:0000256" key="1">
    <source>
        <dbReference type="SAM" id="MobiDB-lite"/>
    </source>
</evidence>
<dbReference type="OrthoDB" id="9810148at2"/>
<dbReference type="InterPro" id="IPR027417">
    <property type="entry name" value="P-loop_NTPase"/>
</dbReference>
<keyword evidence="3" id="KW-1185">Reference proteome</keyword>
<protein>
    <submittedName>
        <fullName evidence="2">DNA polymerase III, delta subunit</fullName>
    </submittedName>
</protein>
<dbReference type="GO" id="GO:0006261">
    <property type="term" value="P:DNA-templated DNA replication"/>
    <property type="evidence" value="ECO:0007669"/>
    <property type="project" value="TreeGrafter"/>
</dbReference>
<organism evidence="2 3">
    <name type="scientific">Nannocystis exedens</name>
    <dbReference type="NCBI Taxonomy" id="54"/>
    <lineage>
        <taxon>Bacteria</taxon>
        <taxon>Pseudomonadati</taxon>
        <taxon>Myxococcota</taxon>
        <taxon>Polyangia</taxon>
        <taxon>Nannocystales</taxon>
        <taxon>Nannocystaceae</taxon>
        <taxon>Nannocystis</taxon>
    </lineage>
</organism>
<feature type="compositionally biased region" description="Basic residues" evidence="1">
    <location>
        <begin position="284"/>
        <end position="294"/>
    </location>
</feature>
<name>A0A1I1WE64_9BACT</name>
<dbReference type="InterPro" id="IPR050238">
    <property type="entry name" value="DNA_Rep/Repair_Clamp_Loader"/>
</dbReference>
<reference evidence="3" key="1">
    <citation type="submission" date="2016-10" db="EMBL/GenBank/DDBJ databases">
        <authorList>
            <person name="Varghese N."/>
            <person name="Submissions S."/>
        </authorList>
    </citation>
    <scope>NUCLEOTIDE SEQUENCE [LARGE SCALE GENOMIC DNA]</scope>
    <source>
        <strain evidence="3">ATCC 25963</strain>
    </source>
</reference>
<feature type="compositionally biased region" description="Basic and acidic residues" evidence="1">
    <location>
        <begin position="301"/>
        <end position="311"/>
    </location>
</feature>
<dbReference type="EMBL" id="FOMX01000006">
    <property type="protein sequence ID" value="SFD93444.1"/>
    <property type="molecule type" value="Genomic_DNA"/>
</dbReference>
<dbReference type="STRING" id="54.SAMN02745121_02288"/>
<proteinExistence type="predicted"/>
<feature type="region of interest" description="Disordered" evidence="1">
    <location>
        <begin position="266"/>
        <end position="313"/>
    </location>
</feature>
<dbReference type="Gene3D" id="3.40.50.300">
    <property type="entry name" value="P-loop containing nucleotide triphosphate hydrolases"/>
    <property type="match status" value="1"/>
</dbReference>
<evidence type="ECO:0000313" key="2">
    <source>
        <dbReference type="EMBL" id="SFD93444.1"/>
    </source>
</evidence>
<dbReference type="PANTHER" id="PTHR11669">
    <property type="entry name" value="REPLICATION FACTOR C / DNA POLYMERASE III GAMMA-TAU SUBUNIT"/>
    <property type="match status" value="1"/>
</dbReference>
<dbReference type="SUPFAM" id="SSF52540">
    <property type="entry name" value="P-loop containing nucleoside triphosphate hydrolases"/>
    <property type="match status" value="1"/>
</dbReference>
<feature type="compositionally biased region" description="Acidic residues" evidence="1">
    <location>
        <begin position="269"/>
        <end position="279"/>
    </location>
</feature>
<dbReference type="Pfam" id="PF13177">
    <property type="entry name" value="DNA_pol3_delta2"/>
    <property type="match status" value="1"/>
</dbReference>
<dbReference type="AlphaFoldDB" id="A0A1I1WE64"/>
<evidence type="ECO:0000313" key="3">
    <source>
        <dbReference type="Proteomes" id="UP000199400"/>
    </source>
</evidence>
<accession>A0A1I1WE64</accession>
<dbReference type="PANTHER" id="PTHR11669:SF8">
    <property type="entry name" value="DNA POLYMERASE III SUBUNIT DELTA"/>
    <property type="match status" value="1"/>
</dbReference>
<dbReference type="Proteomes" id="UP000199400">
    <property type="component" value="Unassembled WGS sequence"/>
</dbReference>
<dbReference type="RefSeq" id="WP_096326054.1">
    <property type="nucleotide sequence ID" value="NZ_FOMX01000006.1"/>
</dbReference>
<gene>
    <name evidence="2" type="ORF">SAMN02745121_02288</name>
</gene>
<sequence length="392" mass="40567">MAGDPPPSPGAEPGSRLVGVLGHAQAQAAVLRALGRGQLHHALVLVGPRGVGKATFARGLGCALLCPQRPGVGCGACPTCQRVLAGNHPDVDWLVPDSKAGLISVDAARACHVRQTHAPYEGRAYLVVVDPADALGEAAGNALLKTIEEPRPGVHFALLTTNLQGVLPTILSRSLPVRLGRLDDDIVRSIVDARAADAPPERFDMAVLLAEGSAGVALELASDPSLARSLELVKQAIAAVRAGPPAIFGGDNHPLWQAWSVATAPSEAVPEDSPAEAEPEVPGARKKKAAKKAAKAAGGDDGDKPASKKDAPALQRAAVRRLVELWILHVREQLRGRPGLPGLPPPPAVAPGTMVAAITALQRLGARVERMGNVRLMLEQGLLEQSALLSGT</sequence>